<name>A0ABS5EXB2_9PROT</name>
<dbReference type="Pfam" id="PF01037">
    <property type="entry name" value="AsnC_trans_reg"/>
    <property type="match status" value="1"/>
</dbReference>
<dbReference type="PANTHER" id="PTHR30154">
    <property type="entry name" value="LEUCINE-RESPONSIVE REGULATORY PROTEIN"/>
    <property type="match status" value="1"/>
</dbReference>
<dbReference type="EMBL" id="JAAGBB010000011">
    <property type="protein sequence ID" value="MBR0664942.1"/>
    <property type="molecule type" value="Genomic_DNA"/>
</dbReference>
<dbReference type="InterPro" id="IPR000485">
    <property type="entry name" value="AsnC-type_HTH_dom"/>
</dbReference>
<keyword evidence="3" id="KW-0804">Transcription</keyword>
<accession>A0ABS5EXB2</accession>
<dbReference type="PRINTS" id="PR00033">
    <property type="entry name" value="HTHASNC"/>
</dbReference>
<sequence>MHNAASLDSFDLRLLMALQEDGRLTNQQLGDRIGLSASQCSRRRSALEAAGLISGYRAELAAEALGLSVLAFIQVTLAAHSGDNSRRFREMLAGVDAIQEAYAMTGDTDYLLKARVPDLKGLSRLVNDTLLAHATVARVRSSIVLERLKDTGRLPLAGLEQIAGGRNRPEA</sequence>
<evidence type="ECO:0000313" key="5">
    <source>
        <dbReference type="EMBL" id="MBR0664942.1"/>
    </source>
</evidence>
<evidence type="ECO:0000313" key="6">
    <source>
        <dbReference type="Proteomes" id="UP001196870"/>
    </source>
</evidence>
<organism evidence="5 6">
    <name type="scientific">Plastoroseomonas hellenica</name>
    <dbReference type="NCBI Taxonomy" id="2687306"/>
    <lineage>
        <taxon>Bacteria</taxon>
        <taxon>Pseudomonadati</taxon>
        <taxon>Pseudomonadota</taxon>
        <taxon>Alphaproteobacteria</taxon>
        <taxon>Acetobacterales</taxon>
        <taxon>Acetobacteraceae</taxon>
        <taxon>Plastoroseomonas</taxon>
    </lineage>
</organism>
<evidence type="ECO:0000256" key="3">
    <source>
        <dbReference type="ARBA" id="ARBA00023163"/>
    </source>
</evidence>
<dbReference type="InterPro" id="IPR011008">
    <property type="entry name" value="Dimeric_a/b-barrel"/>
</dbReference>
<feature type="domain" description="HTH asnC-type" evidence="4">
    <location>
        <begin position="7"/>
        <end position="68"/>
    </location>
</feature>
<protein>
    <submittedName>
        <fullName evidence="5">Lrp/AsnC family transcriptional regulator</fullName>
    </submittedName>
</protein>
<dbReference type="Pfam" id="PF13404">
    <property type="entry name" value="HTH_AsnC-type"/>
    <property type="match status" value="1"/>
</dbReference>
<dbReference type="SMART" id="SM00344">
    <property type="entry name" value="HTH_ASNC"/>
    <property type="match status" value="1"/>
</dbReference>
<dbReference type="PROSITE" id="PS50956">
    <property type="entry name" value="HTH_ASNC_2"/>
    <property type="match status" value="1"/>
</dbReference>
<dbReference type="Gene3D" id="3.30.70.920">
    <property type="match status" value="1"/>
</dbReference>
<dbReference type="InterPro" id="IPR036388">
    <property type="entry name" value="WH-like_DNA-bd_sf"/>
</dbReference>
<reference evidence="6" key="1">
    <citation type="journal article" date="2021" name="Syst. Appl. Microbiol.">
        <title>Roseomonas hellenica sp. nov., isolated from roots of wild-growing Alkanna tinctoria.</title>
        <authorList>
            <person name="Rat A."/>
            <person name="Naranjo H.D."/>
            <person name="Lebbe L."/>
            <person name="Cnockaert M."/>
            <person name="Krigas N."/>
            <person name="Grigoriadou K."/>
            <person name="Maloupa E."/>
            <person name="Willems A."/>
        </authorList>
    </citation>
    <scope>NUCLEOTIDE SEQUENCE [LARGE SCALE GENOMIC DNA]</scope>
    <source>
        <strain evidence="6">LMG 31523</strain>
    </source>
</reference>
<proteinExistence type="predicted"/>
<dbReference type="Gene3D" id="1.10.10.10">
    <property type="entry name" value="Winged helix-like DNA-binding domain superfamily/Winged helix DNA-binding domain"/>
    <property type="match status" value="1"/>
</dbReference>
<keyword evidence="2" id="KW-0238">DNA-binding</keyword>
<keyword evidence="6" id="KW-1185">Reference proteome</keyword>
<dbReference type="InterPro" id="IPR036390">
    <property type="entry name" value="WH_DNA-bd_sf"/>
</dbReference>
<dbReference type="Proteomes" id="UP001196870">
    <property type="component" value="Unassembled WGS sequence"/>
</dbReference>
<dbReference type="InterPro" id="IPR019887">
    <property type="entry name" value="Tscrpt_reg_AsnC/Lrp_C"/>
</dbReference>
<dbReference type="InterPro" id="IPR019888">
    <property type="entry name" value="Tscrpt_reg_AsnC-like"/>
</dbReference>
<keyword evidence="1" id="KW-0805">Transcription regulation</keyword>
<evidence type="ECO:0000259" key="4">
    <source>
        <dbReference type="PROSITE" id="PS50956"/>
    </source>
</evidence>
<comment type="caution">
    <text evidence="5">The sequence shown here is derived from an EMBL/GenBank/DDBJ whole genome shotgun (WGS) entry which is preliminary data.</text>
</comment>
<dbReference type="SUPFAM" id="SSF54909">
    <property type="entry name" value="Dimeric alpha+beta barrel"/>
    <property type="match status" value="1"/>
</dbReference>
<dbReference type="PANTHER" id="PTHR30154:SF46">
    <property type="entry name" value="TRANSCRIPTIONAL REGULATORY PROTEIN"/>
    <property type="match status" value="1"/>
</dbReference>
<gene>
    <name evidence="5" type="ORF">GXW71_11315</name>
</gene>
<evidence type="ECO:0000256" key="2">
    <source>
        <dbReference type="ARBA" id="ARBA00023125"/>
    </source>
</evidence>
<dbReference type="RefSeq" id="WP_211852609.1">
    <property type="nucleotide sequence ID" value="NZ_JAAGBB010000011.1"/>
</dbReference>
<dbReference type="SUPFAM" id="SSF46785">
    <property type="entry name" value="Winged helix' DNA-binding domain"/>
    <property type="match status" value="1"/>
</dbReference>
<evidence type="ECO:0000256" key="1">
    <source>
        <dbReference type="ARBA" id="ARBA00023015"/>
    </source>
</evidence>